<dbReference type="Proteomes" id="UP000621436">
    <property type="component" value="Unassembled WGS sequence"/>
</dbReference>
<dbReference type="RefSeq" id="WP_270452162.1">
    <property type="nucleotide sequence ID" value="NZ_JADPIE010000001.1"/>
</dbReference>
<dbReference type="EMBL" id="JADPIE010000001">
    <property type="protein sequence ID" value="MBF8435529.1"/>
    <property type="molecule type" value="Genomic_DNA"/>
</dbReference>
<proteinExistence type="predicted"/>
<reference evidence="1" key="1">
    <citation type="submission" date="2020-11" db="EMBL/GenBank/DDBJ databases">
        <title>Halonatronomonas betainensis gen. nov., sp. nov. a novel haloalkaliphilic representative of the family Halanaerobiacae capable of betaine degradation.</title>
        <authorList>
            <person name="Boltyanskaya Y."/>
            <person name="Kevbrin V."/>
            <person name="Detkova E."/>
            <person name="Grouzdev D.S."/>
            <person name="Koziaeva V."/>
            <person name="Zhilina T."/>
        </authorList>
    </citation>
    <scope>NUCLEOTIDE SEQUENCE</scope>
    <source>
        <strain evidence="1">Z-7014</strain>
    </source>
</reference>
<evidence type="ECO:0000313" key="2">
    <source>
        <dbReference type="Proteomes" id="UP000621436"/>
    </source>
</evidence>
<keyword evidence="2" id="KW-1185">Reference proteome</keyword>
<protein>
    <recommendedName>
        <fullName evidence="3">DNA-binding protein</fullName>
    </recommendedName>
</protein>
<dbReference type="AlphaFoldDB" id="A0A931AP94"/>
<evidence type="ECO:0000313" key="1">
    <source>
        <dbReference type="EMBL" id="MBF8435529.1"/>
    </source>
</evidence>
<gene>
    <name evidence="1" type="ORF">I0Q91_00425</name>
</gene>
<comment type="caution">
    <text evidence="1">The sequence shown here is derived from an EMBL/GenBank/DDBJ whole genome shotgun (WGS) entry which is preliminary data.</text>
</comment>
<organism evidence="1 2">
    <name type="scientific">Halonatronomonas betaini</name>
    <dbReference type="NCBI Taxonomy" id="2778430"/>
    <lineage>
        <taxon>Bacteria</taxon>
        <taxon>Bacillati</taxon>
        <taxon>Bacillota</taxon>
        <taxon>Clostridia</taxon>
        <taxon>Halanaerobiales</taxon>
        <taxon>Halarsenatibacteraceae</taxon>
        <taxon>Halonatronomonas</taxon>
    </lineage>
</organism>
<accession>A0A931AP94</accession>
<name>A0A931AP94_9FIRM</name>
<evidence type="ECO:0008006" key="3">
    <source>
        <dbReference type="Google" id="ProtNLM"/>
    </source>
</evidence>
<sequence length="66" mass="7773">MANKEAQEHEIKGNKLICPICSHEEFWTRETLMNTPGATFLGFDFANKQAKNYICDNCSYIMWFYE</sequence>